<keyword evidence="3" id="KW-0125">Carotenoid biosynthesis</keyword>
<evidence type="ECO:0000256" key="2">
    <source>
        <dbReference type="ARBA" id="ARBA00012396"/>
    </source>
</evidence>
<dbReference type="EC" id="2.5.1.32" evidence="2"/>
<feature type="transmembrane region" description="Helical" evidence="4">
    <location>
        <begin position="29"/>
        <end position="49"/>
    </location>
</feature>
<name>A0A167P9B2_PHYB8</name>
<evidence type="ECO:0000256" key="4">
    <source>
        <dbReference type="SAM" id="Phobius"/>
    </source>
</evidence>
<dbReference type="EMBL" id="KV440974">
    <property type="protein sequence ID" value="OAD77509.1"/>
    <property type="molecule type" value="Genomic_DNA"/>
</dbReference>
<protein>
    <recommendedName>
        <fullName evidence="2">15-cis-phytoene synthase</fullName>
        <ecNumber evidence="2">2.5.1.32</ecNumber>
    </recommendedName>
</protein>
<dbReference type="GeneID" id="29001579"/>
<keyword evidence="4" id="KW-0812">Transmembrane</keyword>
<dbReference type="Proteomes" id="UP000077315">
    <property type="component" value="Unassembled WGS sequence"/>
</dbReference>
<feature type="transmembrane region" description="Helical" evidence="4">
    <location>
        <begin position="101"/>
        <end position="123"/>
    </location>
</feature>
<sequence>MSTNLIHAFGAFTVSIVLYRPFITKLDWFKYLFLTIASLITPFCARVWLSDEPQKQSQLASNTTEYPLGWPLYYLSPDTTNRIHYIHPDRLFSEPILLPDIIFLAIITATTVTVCGLLSRWQFAIIHVRPDCNPVFSALTRHVLSIVLVSLGVSRHPLLDYPVLRLLSPVMGVLCYMSGPFFVRRWKVICLSSGIPALVAIVSSFNVPGQWSTWSAIDWVSFTSTLVMVCNALDHIDAILNMYPYLITANPTVLARMQSPTTIEYWCGVAKLISHMPSESDLPFGPISDLETAIRLLGPASRSWKTMAALFPTNLRQDLCLLYAFFRTADDLVDDAPSLEQSQANLVTLRHFLHDVFSNDTTKPVELNPNDDLTLPSHIDWDHYRSLLPSEDVLSTFRSFARVSHYVCPRAMFELTDAWELDLKNEPIKNQNDLLQYAALISGTFGELCTCVIMYKTGYGNWRSDMIARKDDVLSKARSTGQCLQLVNIARDVIADSINGRCYVPLQYMNQPQKNYGVLKTARSPSELGERTLKSYAIRILALADQISDQAQNGIDGLPAEVQDSIRAAFEIYMAIGPTLRKNPGFPLRTKVPKHTQQWIALRCIYGFHNTMAHALQETFKRFIYTRIPTLGRLSAHVANQKRF</sequence>
<keyword evidence="4" id="KW-0472">Membrane</keyword>
<dbReference type="PANTHER" id="PTHR31480">
    <property type="entry name" value="BIFUNCTIONAL LYCOPENE CYCLASE/PHYTOENE SYNTHASE"/>
    <property type="match status" value="1"/>
</dbReference>
<dbReference type="InterPro" id="IPR008949">
    <property type="entry name" value="Isoprenoid_synthase_dom_sf"/>
</dbReference>
<evidence type="ECO:0000313" key="5">
    <source>
        <dbReference type="EMBL" id="OAD77509.1"/>
    </source>
</evidence>
<dbReference type="InParanoid" id="A0A167P9B2"/>
<dbReference type="STRING" id="763407.A0A167P9B2"/>
<dbReference type="VEuPathDB" id="FungiDB:PHYBLDRAFT_60641"/>
<comment type="catalytic activity">
    <reaction evidence="1">
        <text>2 (2E,6E,10E)-geranylgeranyl diphosphate = 15-cis-phytoene + 2 diphosphate</text>
        <dbReference type="Rhea" id="RHEA:34475"/>
        <dbReference type="ChEBI" id="CHEBI:27787"/>
        <dbReference type="ChEBI" id="CHEBI:33019"/>
        <dbReference type="ChEBI" id="CHEBI:58756"/>
        <dbReference type="EC" id="2.5.1.32"/>
    </reaction>
</comment>
<evidence type="ECO:0000256" key="3">
    <source>
        <dbReference type="ARBA" id="ARBA00022746"/>
    </source>
</evidence>
<dbReference type="RefSeq" id="XP_018295549.1">
    <property type="nucleotide sequence ID" value="XM_018440673.1"/>
</dbReference>
<dbReference type="GO" id="GO:0004311">
    <property type="term" value="F:geranylgeranyl diphosphate synthase activity"/>
    <property type="evidence" value="ECO:0007669"/>
    <property type="project" value="InterPro"/>
</dbReference>
<dbReference type="SFLD" id="SFLDS00005">
    <property type="entry name" value="Isoprenoid_Synthase_Type_I"/>
    <property type="match status" value="1"/>
</dbReference>
<proteinExistence type="predicted"/>
<feature type="transmembrane region" description="Helical" evidence="4">
    <location>
        <begin position="166"/>
        <end position="183"/>
    </location>
</feature>
<accession>A0A167P9B2</accession>
<dbReference type="SUPFAM" id="SSF48576">
    <property type="entry name" value="Terpenoid synthases"/>
    <property type="match status" value="1"/>
</dbReference>
<keyword evidence="4" id="KW-1133">Transmembrane helix</keyword>
<feature type="transmembrane region" description="Helical" evidence="4">
    <location>
        <begin position="6"/>
        <end position="22"/>
    </location>
</feature>
<dbReference type="OrthoDB" id="6600518at2759"/>
<dbReference type="SFLD" id="SFLDG01018">
    <property type="entry name" value="Squalene/Phytoene_Synthase_Lik"/>
    <property type="match status" value="1"/>
</dbReference>
<reference evidence="6" key="1">
    <citation type="submission" date="2015-06" db="EMBL/GenBank/DDBJ databases">
        <title>Expansion of signal transduction pathways in fungi by whole-genome duplication.</title>
        <authorList>
            <consortium name="DOE Joint Genome Institute"/>
            <person name="Corrochano L.M."/>
            <person name="Kuo A."/>
            <person name="Marcet-Houben M."/>
            <person name="Polaino S."/>
            <person name="Salamov A."/>
            <person name="Villalobos J.M."/>
            <person name="Alvarez M.I."/>
            <person name="Avalos J."/>
            <person name="Benito E.P."/>
            <person name="Benoit I."/>
            <person name="Burger G."/>
            <person name="Camino L.P."/>
            <person name="Canovas D."/>
            <person name="Cerda-Olmedo E."/>
            <person name="Cheng J.-F."/>
            <person name="Dominguez A."/>
            <person name="Elias M."/>
            <person name="Eslava A.P."/>
            <person name="Glaser F."/>
            <person name="Grimwood J."/>
            <person name="Gutierrez G."/>
            <person name="Heitman J."/>
            <person name="Henrissat B."/>
            <person name="Iturriaga E.A."/>
            <person name="Lang B.F."/>
            <person name="Lavin J.L."/>
            <person name="Lee S."/>
            <person name="Li W."/>
            <person name="Lindquist E."/>
            <person name="Lopez-Garcia S."/>
            <person name="Luque E.M."/>
            <person name="Marcos A.T."/>
            <person name="Martin J."/>
            <person name="McCluskey K."/>
            <person name="Medina H.R."/>
            <person name="Miralles-Duran A."/>
            <person name="Miyazaki A."/>
            <person name="Munoz-Torres E."/>
            <person name="Oguiza J.A."/>
            <person name="Ohm R."/>
            <person name="Olmedo M."/>
            <person name="Orejas M."/>
            <person name="Ortiz-Castellanos L."/>
            <person name="Pisabarro A.G."/>
            <person name="Rodriguez-Romero J."/>
            <person name="Ruiz-Herrera J."/>
            <person name="Ruiz-Vazquez R."/>
            <person name="Sanz C."/>
            <person name="Schackwitz W."/>
            <person name="Schmutz J."/>
            <person name="Shahriari M."/>
            <person name="Shelest E."/>
            <person name="Silva-Franco F."/>
            <person name="Soanes D."/>
            <person name="Syed K."/>
            <person name="Tagua V.G."/>
            <person name="Talbot N.J."/>
            <person name="Thon M."/>
            <person name="De vries R.P."/>
            <person name="Wiebenga A."/>
            <person name="Yadav J.S."/>
            <person name="Braun E.L."/>
            <person name="Baker S."/>
            <person name="Garre V."/>
            <person name="Horwitz B."/>
            <person name="Torres-Martinez S."/>
            <person name="Idnurm A."/>
            <person name="Herrera-Estrella A."/>
            <person name="Gabaldon T."/>
            <person name="Grigoriev I.V."/>
        </authorList>
    </citation>
    <scope>NUCLEOTIDE SEQUENCE [LARGE SCALE GENOMIC DNA]</scope>
    <source>
        <strain evidence="6">NRRL 1555(-)</strain>
    </source>
</reference>
<dbReference type="SFLD" id="SFLDG01212">
    <property type="entry name" value="Phytoene_synthase_like"/>
    <property type="match status" value="1"/>
</dbReference>
<evidence type="ECO:0000256" key="1">
    <source>
        <dbReference type="ARBA" id="ARBA00001805"/>
    </source>
</evidence>
<gene>
    <name evidence="5" type="primary">carRA2</name>
    <name evidence="5" type="ORF">PHYBLDRAFT_60641</name>
</gene>
<dbReference type="InterPro" id="IPR044843">
    <property type="entry name" value="Trans_IPPS_bact-type"/>
</dbReference>
<keyword evidence="6" id="KW-1185">Reference proteome</keyword>
<organism evidence="5 6">
    <name type="scientific">Phycomyces blakesleeanus (strain ATCC 8743b / DSM 1359 / FGSC 10004 / NBRC 33097 / NRRL 1555)</name>
    <dbReference type="NCBI Taxonomy" id="763407"/>
    <lineage>
        <taxon>Eukaryota</taxon>
        <taxon>Fungi</taxon>
        <taxon>Fungi incertae sedis</taxon>
        <taxon>Mucoromycota</taxon>
        <taxon>Mucoromycotina</taxon>
        <taxon>Mucoromycetes</taxon>
        <taxon>Mucorales</taxon>
        <taxon>Phycomycetaceae</taxon>
        <taxon>Phycomyces</taxon>
    </lineage>
</organism>
<dbReference type="Pfam" id="PF00494">
    <property type="entry name" value="SQS_PSY"/>
    <property type="match status" value="1"/>
</dbReference>
<dbReference type="GO" id="GO:0016117">
    <property type="term" value="P:carotenoid biosynthetic process"/>
    <property type="evidence" value="ECO:0007669"/>
    <property type="project" value="UniProtKB-KW"/>
</dbReference>
<dbReference type="AlphaFoldDB" id="A0A167P9B2"/>
<dbReference type="Gene3D" id="1.10.600.10">
    <property type="entry name" value="Farnesyl Diphosphate Synthase"/>
    <property type="match status" value="1"/>
</dbReference>
<evidence type="ECO:0000313" key="6">
    <source>
        <dbReference type="Proteomes" id="UP000077315"/>
    </source>
</evidence>
<dbReference type="InterPro" id="IPR002060">
    <property type="entry name" value="Squ/phyt_synthse"/>
</dbReference>